<evidence type="ECO:0000313" key="5">
    <source>
        <dbReference type="Proteomes" id="UP001280581"/>
    </source>
</evidence>
<evidence type="ECO:0000313" key="4">
    <source>
        <dbReference type="EMBL" id="KAK3201163.1"/>
    </source>
</evidence>
<reference evidence="4 5" key="1">
    <citation type="submission" date="2021-02" db="EMBL/GenBank/DDBJ databases">
        <title>Genome assembly of Pseudopithomyces chartarum.</title>
        <authorList>
            <person name="Jauregui R."/>
            <person name="Singh J."/>
            <person name="Voisey C."/>
        </authorList>
    </citation>
    <scope>NUCLEOTIDE SEQUENCE [LARGE SCALE GENOMIC DNA]</scope>
    <source>
        <strain evidence="4 5">AGR01</strain>
    </source>
</reference>
<dbReference type="AlphaFoldDB" id="A0AAN6LQC7"/>
<evidence type="ECO:0000259" key="3">
    <source>
        <dbReference type="Pfam" id="PF12949"/>
    </source>
</evidence>
<name>A0AAN6LQC7_9PLEO</name>
<keyword evidence="1" id="KW-0175">Coiled coil</keyword>
<keyword evidence="5" id="KW-1185">Reference proteome</keyword>
<proteinExistence type="predicted"/>
<organism evidence="4 5">
    <name type="scientific">Pseudopithomyces chartarum</name>
    <dbReference type="NCBI Taxonomy" id="1892770"/>
    <lineage>
        <taxon>Eukaryota</taxon>
        <taxon>Fungi</taxon>
        <taxon>Dikarya</taxon>
        <taxon>Ascomycota</taxon>
        <taxon>Pezizomycotina</taxon>
        <taxon>Dothideomycetes</taxon>
        <taxon>Pleosporomycetidae</taxon>
        <taxon>Pleosporales</taxon>
        <taxon>Massarineae</taxon>
        <taxon>Didymosphaeriaceae</taxon>
        <taxon>Pseudopithomyces</taxon>
    </lineage>
</organism>
<dbReference type="CDD" id="cd12935">
    <property type="entry name" value="LEM_like"/>
    <property type="match status" value="1"/>
</dbReference>
<feature type="coiled-coil region" evidence="1">
    <location>
        <begin position="345"/>
        <end position="402"/>
    </location>
</feature>
<sequence>MTYRFILRDVPALAYSSNPTMLSPCHLTIKHSEKRSQASTTLSFTAHVGGFQEEQAFALNYDVDNLVSGSSYLRPTAEPLSQAQRSQITRNNMPTLMTLYLTLHKPCRVRCPSSSGCFGPKLGHEAHFDELRGLAQALNIAVVFDHSYIHKDHFSAFHQLVSRPDTLFPIPANNYRVAGSKEADWTMFGPSQRDDALEAPPLYADVAGKRHRRDTSSPLRSSPPYKRKCAAPRPETATGNSVLGSPTEKATTATASPSPRRISSPYRAPDVLDVVGNAVETMILPSVLSDLFGSDAKGNSDTPTSIRSQIIARILADVKPRLTKLVDEIEDDTINHELDLRRHTDAQLEEDLDDYRIDIASTKEDALAEVCHEVEKITEEFLNETNEKVRKLSEDVQVLMDDAFVDLHDRLKELVEEKKPSLQSYVREMVGQSDMPDTCGKHWYLRSGVQPASITLSELRSILLKYGLSCPSSATKPQLVDLFANETPSEARIATSHDISKASSQRRATSVPL</sequence>
<dbReference type="EMBL" id="WVTA01000017">
    <property type="protein sequence ID" value="KAK3201163.1"/>
    <property type="molecule type" value="Genomic_DNA"/>
</dbReference>
<gene>
    <name evidence="4" type="ORF">GRF29_213g1340047</name>
</gene>
<accession>A0AAN6LQC7</accession>
<dbReference type="Pfam" id="PF12949">
    <property type="entry name" value="HeH"/>
    <property type="match status" value="1"/>
</dbReference>
<feature type="domain" description="HeH/LEM" evidence="3">
    <location>
        <begin position="451"/>
        <end position="483"/>
    </location>
</feature>
<evidence type="ECO:0000256" key="2">
    <source>
        <dbReference type="SAM" id="MobiDB-lite"/>
    </source>
</evidence>
<feature type="region of interest" description="Disordered" evidence="2">
    <location>
        <begin position="205"/>
        <end position="266"/>
    </location>
</feature>
<feature type="compositionally biased region" description="Polar residues" evidence="2">
    <location>
        <begin position="237"/>
        <end position="252"/>
    </location>
</feature>
<dbReference type="InterPro" id="IPR025856">
    <property type="entry name" value="HeH/LEM_domain"/>
</dbReference>
<protein>
    <recommendedName>
        <fullName evidence="3">HeH/LEM domain-containing protein</fullName>
    </recommendedName>
</protein>
<feature type="compositionally biased region" description="Low complexity" evidence="2">
    <location>
        <begin position="253"/>
        <end position="266"/>
    </location>
</feature>
<evidence type="ECO:0000256" key="1">
    <source>
        <dbReference type="SAM" id="Coils"/>
    </source>
</evidence>
<dbReference type="Proteomes" id="UP001280581">
    <property type="component" value="Unassembled WGS sequence"/>
</dbReference>
<comment type="caution">
    <text evidence="4">The sequence shown here is derived from an EMBL/GenBank/DDBJ whole genome shotgun (WGS) entry which is preliminary data.</text>
</comment>